<feature type="DNA-binding region" description="H-T-H motif" evidence="2">
    <location>
        <begin position="68"/>
        <end position="87"/>
    </location>
</feature>
<dbReference type="GO" id="GO:0003700">
    <property type="term" value="F:DNA-binding transcription factor activity"/>
    <property type="evidence" value="ECO:0007669"/>
    <property type="project" value="TreeGrafter"/>
</dbReference>
<dbReference type="InterPro" id="IPR050109">
    <property type="entry name" value="HTH-type_TetR-like_transc_reg"/>
</dbReference>
<dbReference type="PRINTS" id="PR00455">
    <property type="entry name" value="HTHTETR"/>
</dbReference>
<gene>
    <name evidence="5" type="ORF">Arub01_41410</name>
</gene>
<evidence type="ECO:0000259" key="4">
    <source>
        <dbReference type="PROSITE" id="PS50977"/>
    </source>
</evidence>
<evidence type="ECO:0000256" key="3">
    <source>
        <dbReference type="SAM" id="MobiDB-lite"/>
    </source>
</evidence>
<feature type="compositionally biased region" description="Basic and acidic residues" evidence="3">
    <location>
        <begin position="34"/>
        <end position="46"/>
    </location>
</feature>
<keyword evidence="6" id="KW-1185">Reference proteome</keyword>
<proteinExistence type="predicted"/>
<feature type="domain" description="HTH tetR-type" evidence="4">
    <location>
        <begin position="45"/>
        <end position="105"/>
    </location>
</feature>
<dbReference type="PROSITE" id="PS01081">
    <property type="entry name" value="HTH_TETR_1"/>
    <property type="match status" value="1"/>
</dbReference>
<dbReference type="Pfam" id="PF00440">
    <property type="entry name" value="TetR_N"/>
    <property type="match status" value="1"/>
</dbReference>
<evidence type="ECO:0000313" key="6">
    <source>
        <dbReference type="Proteomes" id="UP001165124"/>
    </source>
</evidence>
<dbReference type="RefSeq" id="WP_083951669.1">
    <property type="nucleotide sequence ID" value="NZ_BSRZ01000011.1"/>
</dbReference>
<dbReference type="InterPro" id="IPR009057">
    <property type="entry name" value="Homeodomain-like_sf"/>
</dbReference>
<keyword evidence="1 2" id="KW-0238">DNA-binding</keyword>
<dbReference type="PROSITE" id="PS50977">
    <property type="entry name" value="HTH_TETR_2"/>
    <property type="match status" value="1"/>
</dbReference>
<evidence type="ECO:0000313" key="5">
    <source>
        <dbReference type="EMBL" id="GLW65897.1"/>
    </source>
</evidence>
<dbReference type="Pfam" id="PF17920">
    <property type="entry name" value="TetR_C_16"/>
    <property type="match status" value="1"/>
</dbReference>
<dbReference type="InterPro" id="IPR001647">
    <property type="entry name" value="HTH_TetR"/>
</dbReference>
<feature type="region of interest" description="Disordered" evidence="3">
    <location>
        <begin position="1"/>
        <end position="46"/>
    </location>
</feature>
<evidence type="ECO:0000256" key="2">
    <source>
        <dbReference type="PROSITE-ProRule" id="PRU00335"/>
    </source>
</evidence>
<sequence>MSTGEETPDERDRSAVDGPPRPARRPDTGASDRPAARRDRPRDREATRRRLLEAARDLFGEHGYDGVTVRMIAAAADANAALVHRYFGSKAALFAEVLAGESTLAGVIGGGDAAGLPRRLAEHVVRAVHRTAPGPLPRMVDRSVGNPEVQAILREHTERVLVEPLAARLDGPHARARATLAAQLIMGIGPVRRMFGLDDLRAADPSELTERLTAMFTAALAGPAPAWSHASRTGFGEA</sequence>
<dbReference type="InterPro" id="IPR023772">
    <property type="entry name" value="DNA-bd_HTH_TetR-type_CS"/>
</dbReference>
<dbReference type="SUPFAM" id="SSF46689">
    <property type="entry name" value="Homeodomain-like"/>
    <property type="match status" value="1"/>
</dbReference>
<dbReference type="Proteomes" id="UP001165124">
    <property type="component" value="Unassembled WGS sequence"/>
</dbReference>
<organism evidence="5 6">
    <name type="scientific">Actinomadura rubrobrunea</name>
    <dbReference type="NCBI Taxonomy" id="115335"/>
    <lineage>
        <taxon>Bacteria</taxon>
        <taxon>Bacillati</taxon>
        <taxon>Actinomycetota</taxon>
        <taxon>Actinomycetes</taxon>
        <taxon>Streptosporangiales</taxon>
        <taxon>Thermomonosporaceae</taxon>
        <taxon>Actinomadura</taxon>
    </lineage>
</organism>
<dbReference type="InterPro" id="IPR036271">
    <property type="entry name" value="Tet_transcr_reg_TetR-rel_C_sf"/>
</dbReference>
<protein>
    <recommendedName>
        <fullName evidence="4">HTH tetR-type domain-containing protein</fullName>
    </recommendedName>
</protein>
<accession>A0A9W6UY52</accession>
<dbReference type="InterPro" id="IPR041678">
    <property type="entry name" value="TetR_C_16"/>
</dbReference>
<dbReference type="Gene3D" id="1.10.357.10">
    <property type="entry name" value="Tetracycline Repressor, domain 2"/>
    <property type="match status" value="1"/>
</dbReference>
<dbReference type="GO" id="GO:0000976">
    <property type="term" value="F:transcription cis-regulatory region binding"/>
    <property type="evidence" value="ECO:0007669"/>
    <property type="project" value="TreeGrafter"/>
</dbReference>
<dbReference type="PANTHER" id="PTHR30055">
    <property type="entry name" value="HTH-TYPE TRANSCRIPTIONAL REGULATOR RUTR"/>
    <property type="match status" value="1"/>
</dbReference>
<dbReference type="SUPFAM" id="SSF48498">
    <property type="entry name" value="Tetracyclin repressor-like, C-terminal domain"/>
    <property type="match status" value="1"/>
</dbReference>
<dbReference type="EMBL" id="BSRZ01000011">
    <property type="protein sequence ID" value="GLW65897.1"/>
    <property type="molecule type" value="Genomic_DNA"/>
</dbReference>
<name>A0A9W6UY52_9ACTN</name>
<dbReference type="Gene3D" id="1.10.10.60">
    <property type="entry name" value="Homeodomain-like"/>
    <property type="match status" value="1"/>
</dbReference>
<comment type="caution">
    <text evidence="5">The sequence shown here is derived from an EMBL/GenBank/DDBJ whole genome shotgun (WGS) entry which is preliminary data.</text>
</comment>
<evidence type="ECO:0000256" key="1">
    <source>
        <dbReference type="ARBA" id="ARBA00023125"/>
    </source>
</evidence>
<dbReference type="PANTHER" id="PTHR30055:SF235">
    <property type="entry name" value="TRANSCRIPTIONAL REGULATORY PROTEIN"/>
    <property type="match status" value="1"/>
</dbReference>
<reference evidence="5" key="1">
    <citation type="submission" date="2023-02" db="EMBL/GenBank/DDBJ databases">
        <title>Actinomadura rubrobrunea NBRC 14622.</title>
        <authorList>
            <person name="Ichikawa N."/>
            <person name="Sato H."/>
            <person name="Tonouchi N."/>
        </authorList>
    </citation>
    <scope>NUCLEOTIDE SEQUENCE</scope>
    <source>
        <strain evidence="5">NBRC 14622</strain>
    </source>
</reference>
<dbReference type="AlphaFoldDB" id="A0A9W6UY52"/>